<dbReference type="SMART" id="SM00886">
    <property type="entry name" value="Dabb"/>
    <property type="match status" value="1"/>
</dbReference>
<dbReference type="Gene3D" id="3.30.70.100">
    <property type="match status" value="1"/>
</dbReference>
<dbReference type="EMBL" id="JBHRYQ010000001">
    <property type="protein sequence ID" value="MFC3810139.1"/>
    <property type="molecule type" value="Genomic_DNA"/>
</dbReference>
<sequence>MAIVENRFVHTVYFWFKEKNNQEQKSIMQAELLKLGQIDLIESAYIGKPADTNREVIDSSYDFSITFVFKNKADQDAYQIHPDHYKFIDACSSFWEKVQVYDAC</sequence>
<name>A0ABV7YUA3_9BACT</name>
<dbReference type="RefSeq" id="WP_379836000.1">
    <property type="nucleotide sequence ID" value="NZ_JBHRYQ010000001.1"/>
</dbReference>
<comment type="caution">
    <text evidence="2">The sequence shown here is derived from an EMBL/GenBank/DDBJ whole genome shotgun (WGS) entry which is preliminary data.</text>
</comment>
<dbReference type="SUPFAM" id="SSF54909">
    <property type="entry name" value="Dimeric alpha+beta barrel"/>
    <property type="match status" value="1"/>
</dbReference>
<evidence type="ECO:0000313" key="3">
    <source>
        <dbReference type="Proteomes" id="UP001595616"/>
    </source>
</evidence>
<dbReference type="Pfam" id="PF07876">
    <property type="entry name" value="Dabb"/>
    <property type="match status" value="1"/>
</dbReference>
<reference evidence="3" key="1">
    <citation type="journal article" date="2019" name="Int. J. Syst. Evol. Microbiol.">
        <title>The Global Catalogue of Microorganisms (GCM) 10K type strain sequencing project: providing services to taxonomists for standard genome sequencing and annotation.</title>
        <authorList>
            <consortium name="The Broad Institute Genomics Platform"/>
            <consortium name="The Broad Institute Genome Sequencing Center for Infectious Disease"/>
            <person name="Wu L."/>
            <person name="Ma J."/>
        </authorList>
    </citation>
    <scope>NUCLEOTIDE SEQUENCE [LARGE SCALE GENOMIC DNA]</scope>
    <source>
        <strain evidence="3">CECT 7956</strain>
    </source>
</reference>
<protein>
    <submittedName>
        <fullName evidence="2">Dabb family protein</fullName>
    </submittedName>
</protein>
<proteinExistence type="predicted"/>
<keyword evidence="3" id="KW-1185">Reference proteome</keyword>
<gene>
    <name evidence="2" type="ORF">ACFOOI_05705</name>
</gene>
<dbReference type="InterPro" id="IPR011008">
    <property type="entry name" value="Dimeric_a/b-barrel"/>
</dbReference>
<feature type="domain" description="Stress-response A/B barrel" evidence="1">
    <location>
        <begin position="8"/>
        <end position="103"/>
    </location>
</feature>
<accession>A0ABV7YUA3</accession>
<dbReference type="Proteomes" id="UP001595616">
    <property type="component" value="Unassembled WGS sequence"/>
</dbReference>
<organism evidence="2 3">
    <name type="scientific">Lacihabitans lacunae</name>
    <dbReference type="NCBI Taxonomy" id="1028214"/>
    <lineage>
        <taxon>Bacteria</taxon>
        <taxon>Pseudomonadati</taxon>
        <taxon>Bacteroidota</taxon>
        <taxon>Cytophagia</taxon>
        <taxon>Cytophagales</taxon>
        <taxon>Leadbetterellaceae</taxon>
        <taxon>Lacihabitans</taxon>
    </lineage>
</organism>
<evidence type="ECO:0000313" key="2">
    <source>
        <dbReference type="EMBL" id="MFC3810139.1"/>
    </source>
</evidence>
<evidence type="ECO:0000259" key="1">
    <source>
        <dbReference type="PROSITE" id="PS51502"/>
    </source>
</evidence>
<dbReference type="PROSITE" id="PS51502">
    <property type="entry name" value="S_R_A_B_BARREL"/>
    <property type="match status" value="1"/>
</dbReference>
<dbReference type="InterPro" id="IPR013097">
    <property type="entry name" value="Dabb"/>
</dbReference>